<evidence type="ECO:0000313" key="3">
    <source>
        <dbReference type="EMBL" id="KAF8789075.1"/>
    </source>
</evidence>
<keyword evidence="2" id="KW-1133">Transmembrane helix</keyword>
<gene>
    <name evidence="3" type="ORF">HNY73_007049</name>
</gene>
<protein>
    <submittedName>
        <fullName evidence="3">Uncharacterized protein</fullName>
    </submittedName>
</protein>
<feature type="region of interest" description="Disordered" evidence="1">
    <location>
        <begin position="1"/>
        <end position="41"/>
    </location>
</feature>
<reference evidence="3" key="2">
    <citation type="submission" date="2020-06" db="EMBL/GenBank/DDBJ databases">
        <authorList>
            <person name="Sheffer M."/>
        </authorList>
    </citation>
    <scope>NUCLEOTIDE SEQUENCE</scope>
</reference>
<feature type="compositionally biased region" description="Basic and acidic residues" evidence="1">
    <location>
        <begin position="1"/>
        <end position="11"/>
    </location>
</feature>
<organism evidence="3 4">
    <name type="scientific">Argiope bruennichi</name>
    <name type="common">Wasp spider</name>
    <name type="synonym">Aranea bruennichi</name>
    <dbReference type="NCBI Taxonomy" id="94029"/>
    <lineage>
        <taxon>Eukaryota</taxon>
        <taxon>Metazoa</taxon>
        <taxon>Ecdysozoa</taxon>
        <taxon>Arthropoda</taxon>
        <taxon>Chelicerata</taxon>
        <taxon>Arachnida</taxon>
        <taxon>Araneae</taxon>
        <taxon>Araneomorphae</taxon>
        <taxon>Entelegynae</taxon>
        <taxon>Araneoidea</taxon>
        <taxon>Araneidae</taxon>
        <taxon>Argiope</taxon>
    </lineage>
</organism>
<evidence type="ECO:0000313" key="4">
    <source>
        <dbReference type="Proteomes" id="UP000807504"/>
    </source>
</evidence>
<feature type="transmembrane region" description="Helical" evidence="2">
    <location>
        <begin position="114"/>
        <end position="134"/>
    </location>
</feature>
<evidence type="ECO:0000256" key="2">
    <source>
        <dbReference type="SAM" id="Phobius"/>
    </source>
</evidence>
<dbReference type="EMBL" id="JABXBU010000012">
    <property type="protein sequence ID" value="KAF8789075.1"/>
    <property type="molecule type" value="Genomic_DNA"/>
</dbReference>
<reference evidence="3" key="1">
    <citation type="journal article" date="2020" name="bioRxiv">
        <title>Chromosome-level reference genome of the European wasp spider Argiope bruennichi: a resource for studies on range expansion and evolutionary adaptation.</title>
        <authorList>
            <person name="Sheffer M.M."/>
            <person name="Hoppe A."/>
            <person name="Krehenwinkel H."/>
            <person name="Uhl G."/>
            <person name="Kuss A.W."/>
            <person name="Jensen L."/>
            <person name="Jensen C."/>
            <person name="Gillespie R.G."/>
            <person name="Hoff K.J."/>
            <person name="Prost S."/>
        </authorList>
    </citation>
    <scope>NUCLEOTIDE SEQUENCE</scope>
</reference>
<proteinExistence type="predicted"/>
<dbReference type="Proteomes" id="UP000807504">
    <property type="component" value="Unassembled WGS sequence"/>
</dbReference>
<dbReference type="AlphaFoldDB" id="A0A8T0FF78"/>
<sequence length="144" mass="16776">MRRRLEPEGKLPPEVGEQGFAQDQEILEEETPLQERLPPAEAAPEAIVYDIPIAVEHPPDRPIPVQHFPDRRVPLHPAEIRLANIHPEERFHEGRPYREGDGTIRRNTEEWRNAFVLGIGTGVVLTLFLIWMAMIQTRPRRRRF</sequence>
<keyword evidence="4" id="KW-1185">Reference proteome</keyword>
<evidence type="ECO:0000256" key="1">
    <source>
        <dbReference type="SAM" id="MobiDB-lite"/>
    </source>
</evidence>
<keyword evidence="2" id="KW-0812">Transmembrane</keyword>
<name>A0A8T0FF78_ARGBR</name>
<comment type="caution">
    <text evidence="3">The sequence shown here is derived from an EMBL/GenBank/DDBJ whole genome shotgun (WGS) entry which is preliminary data.</text>
</comment>
<keyword evidence="2" id="KW-0472">Membrane</keyword>
<accession>A0A8T0FF78</accession>